<sequence length="64" mass="6584">MLRLDNNINGSGASALAEENLNLYDNEIGDEGAGALVKVLKGISTLAEALQINTGLQNLSLSGV</sequence>
<proteinExistence type="predicted"/>
<dbReference type="Gene3D" id="3.80.10.10">
    <property type="entry name" value="Ribonuclease Inhibitor"/>
    <property type="match status" value="1"/>
</dbReference>
<dbReference type="InterPro" id="IPR032675">
    <property type="entry name" value="LRR_dom_sf"/>
</dbReference>
<dbReference type="SUPFAM" id="SSF52047">
    <property type="entry name" value="RNI-like"/>
    <property type="match status" value="1"/>
</dbReference>
<evidence type="ECO:0000313" key="1">
    <source>
        <dbReference type="EMBL" id="RUP06171.1"/>
    </source>
</evidence>
<organism evidence="1 2">
    <name type="scientific">Jimgerdemannia flammicorona</name>
    <dbReference type="NCBI Taxonomy" id="994334"/>
    <lineage>
        <taxon>Eukaryota</taxon>
        <taxon>Fungi</taxon>
        <taxon>Fungi incertae sedis</taxon>
        <taxon>Mucoromycota</taxon>
        <taxon>Mucoromycotina</taxon>
        <taxon>Endogonomycetes</taxon>
        <taxon>Endogonales</taxon>
        <taxon>Endogonaceae</taxon>
        <taxon>Jimgerdemannia</taxon>
    </lineage>
</organism>
<comment type="caution">
    <text evidence="1">The sequence shown here is derived from an EMBL/GenBank/DDBJ whole genome shotgun (WGS) entry which is preliminary data.</text>
</comment>
<dbReference type="AlphaFoldDB" id="A0A433AU72"/>
<dbReference type="OrthoDB" id="120976at2759"/>
<name>A0A433AU72_9FUNG</name>
<accession>A0A433AU72</accession>
<protein>
    <submittedName>
        <fullName evidence="1">Uncharacterized protein</fullName>
    </submittedName>
</protein>
<gene>
    <name evidence="1" type="ORF">BC936DRAFT_140436</name>
</gene>
<dbReference type="EMBL" id="RBNI01017040">
    <property type="protein sequence ID" value="RUP06171.1"/>
    <property type="molecule type" value="Genomic_DNA"/>
</dbReference>
<reference evidence="1 2" key="1">
    <citation type="journal article" date="2018" name="New Phytol.">
        <title>Phylogenomics of Endogonaceae and evolution of mycorrhizas within Mucoromycota.</title>
        <authorList>
            <person name="Chang Y."/>
            <person name="Desiro A."/>
            <person name="Na H."/>
            <person name="Sandor L."/>
            <person name="Lipzen A."/>
            <person name="Clum A."/>
            <person name="Barry K."/>
            <person name="Grigoriev I.V."/>
            <person name="Martin F.M."/>
            <person name="Stajich J.E."/>
            <person name="Smith M.E."/>
            <person name="Bonito G."/>
            <person name="Spatafora J.W."/>
        </authorList>
    </citation>
    <scope>NUCLEOTIDE SEQUENCE [LARGE SCALE GENOMIC DNA]</scope>
    <source>
        <strain evidence="1 2">GMNB39</strain>
    </source>
</reference>
<dbReference type="Proteomes" id="UP000268093">
    <property type="component" value="Unassembled WGS sequence"/>
</dbReference>
<evidence type="ECO:0000313" key="2">
    <source>
        <dbReference type="Proteomes" id="UP000268093"/>
    </source>
</evidence>
<keyword evidence="2" id="KW-1185">Reference proteome</keyword>